<evidence type="ECO:0000256" key="6">
    <source>
        <dbReference type="ARBA" id="ARBA00022989"/>
    </source>
</evidence>
<reference evidence="13" key="1">
    <citation type="submission" date="2022-08" db="UniProtKB">
        <authorList>
            <consortium name="EnsemblMetazoa"/>
        </authorList>
    </citation>
    <scope>IDENTIFICATION</scope>
    <source>
        <strain evidence="13">05x7-T-G4-1.051#20</strain>
    </source>
</reference>
<keyword evidence="6 11" id="KW-1133">Transmembrane helix</keyword>
<dbReference type="Gene3D" id="2.60.40.10">
    <property type="entry name" value="Immunoglobulins"/>
    <property type="match status" value="1"/>
</dbReference>
<dbReference type="GeneID" id="105336089"/>
<feature type="region of interest" description="Disordered" evidence="10">
    <location>
        <begin position="162"/>
        <end position="197"/>
    </location>
</feature>
<evidence type="ECO:0000256" key="11">
    <source>
        <dbReference type="SAM" id="Phobius"/>
    </source>
</evidence>
<keyword evidence="5" id="KW-0256">Endoplasmic reticulum</keyword>
<dbReference type="EnsemblMetazoa" id="G15431.3">
    <property type="protein sequence ID" value="G15431.3:cds"/>
    <property type="gene ID" value="G15431"/>
</dbReference>
<evidence type="ECO:0000256" key="8">
    <source>
        <dbReference type="ARBA" id="ARBA00023136"/>
    </source>
</evidence>
<evidence type="ECO:0000256" key="5">
    <source>
        <dbReference type="ARBA" id="ARBA00022824"/>
    </source>
</evidence>
<keyword evidence="14" id="KW-1185">Reference proteome</keyword>
<dbReference type="InterPro" id="IPR000535">
    <property type="entry name" value="MSP_dom"/>
</dbReference>
<dbReference type="Pfam" id="PF00635">
    <property type="entry name" value="Motile_Sperm"/>
    <property type="match status" value="1"/>
</dbReference>
<feature type="transmembrane region" description="Helical" evidence="11">
    <location>
        <begin position="235"/>
        <end position="255"/>
    </location>
</feature>
<evidence type="ECO:0000256" key="7">
    <source>
        <dbReference type="ARBA" id="ARBA00023034"/>
    </source>
</evidence>
<accession>A0A8W8IQU5</accession>
<dbReference type="OrthoDB" id="10022288at2759"/>
<evidence type="ECO:0000313" key="14">
    <source>
        <dbReference type="Proteomes" id="UP000005408"/>
    </source>
</evidence>
<dbReference type="PANTHER" id="PTHR34441">
    <property type="entry name" value="MOTILE SPERM DOMAIN-CONTAINING PROTEIN 1"/>
    <property type="match status" value="1"/>
</dbReference>
<dbReference type="Proteomes" id="UP000005408">
    <property type="component" value="Unassembled WGS sequence"/>
</dbReference>
<proteinExistence type="predicted"/>
<name>A0A8W8IQU5_MAGGI</name>
<dbReference type="CDD" id="cd21109">
    <property type="entry name" value="SPASM"/>
    <property type="match status" value="1"/>
</dbReference>
<comment type="subcellular location">
    <subcellularLocation>
        <location evidence="1">Endoplasmic reticulum membrane</location>
        <topology evidence="1">Multi-pass membrane protein</topology>
    </subcellularLocation>
    <subcellularLocation>
        <location evidence="2">Golgi apparatus membrane</location>
        <topology evidence="2">Multi-pass membrane protein</topology>
    </subcellularLocation>
</comment>
<dbReference type="EnsemblMetazoa" id="G15431.4">
    <property type="protein sequence ID" value="G15431.4:cds"/>
    <property type="gene ID" value="G15431"/>
</dbReference>
<dbReference type="GO" id="GO:0005789">
    <property type="term" value="C:endoplasmic reticulum membrane"/>
    <property type="evidence" value="ECO:0007669"/>
    <property type="project" value="UniProtKB-SubCell"/>
</dbReference>
<evidence type="ECO:0000256" key="9">
    <source>
        <dbReference type="ARBA" id="ARBA00045707"/>
    </source>
</evidence>
<dbReference type="InterPro" id="IPR039283">
    <property type="entry name" value="MOSPD1/3"/>
</dbReference>
<dbReference type="InterPro" id="IPR013783">
    <property type="entry name" value="Ig-like_fold"/>
</dbReference>
<evidence type="ECO:0000256" key="10">
    <source>
        <dbReference type="SAM" id="MobiDB-lite"/>
    </source>
</evidence>
<feature type="transmembrane region" description="Helical" evidence="11">
    <location>
        <begin position="204"/>
        <end position="223"/>
    </location>
</feature>
<evidence type="ECO:0000256" key="2">
    <source>
        <dbReference type="ARBA" id="ARBA00004653"/>
    </source>
</evidence>
<dbReference type="SUPFAM" id="SSF49354">
    <property type="entry name" value="PapD-like"/>
    <property type="match status" value="1"/>
</dbReference>
<dbReference type="EnsemblMetazoa" id="G15431.5">
    <property type="protein sequence ID" value="G15431.5:cds"/>
    <property type="gene ID" value="G15431"/>
</dbReference>
<feature type="compositionally biased region" description="Low complexity" evidence="10">
    <location>
        <begin position="171"/>
        <end position="187"/>
    </location>
</feature>
<keyword evidence="7" id="KW-0333">Golgi apparatus</keyword>
<dbReference type="AlphaFoldDB" id="A0A8W8IQU5"/>
<feature type="domain" description="MSP" evidence="12">
    <location>
        <begin position="56"/>
        <end position="143"/>
    </location>
</feature>
<evidence type="ECO:0000256" key="3">
    <source>
        <dbReference type="ARBA" id="ARBA00020941"/>
    </source>
</evidence>
<evidence type="ECO:0000256" key="4">
    <source>
        <dbReference type="ARBA" id="ARBA00022692"/>
    </source>
</evidence>
<dbReference type="FunFam" id="2.60.40.10:FF:000431">
    <property type="entry name" value="motile sperm domain-containing protein 1"/>
    <property type="match status" value="1"/>
</dbReference>
<keyword evidence="8 11" id="KW-0472">Membrane</keyword>
<evidence type="ECO:0000256" key="1">
    <source>
        <dbReference type="ARBA" id="ARBA00004477"/>
    </source>
</evidence>
<organism evidence="13 14">
    <name type="scientific">Magallana gigas</name>
    <name type="common">Pacific oyster</name>
    <name type="synonym">Crassostrea gigas</name>
    <dbReference type="NCBI Taxonomy" id="29159"/>
    <lineage>
        <taxon>Eukaryota</taxon>
        <taxon>Metazoa</taxon>
        <taxon>Spiralia</taxon>
        <taxon>Lophotrochozoa</taxon>
        <taxon>Mollusca</taxon>
        <taxon>Bivalvia</taxon>
        <taxon>Autobranchia</taxon>
        <taxon>Pteriomorphia</taxon>
        <taxon>Ostreida</taxon>
        <taxon>Ostreoidea</taxon>
        <taxon>Ostreidae</taxon>
        <taxon>Magallana</taxon>
    </lineage>
</organism>
<evidence type="ECO:0000313" key="13">
    <source>
        <dbReference type="EnsemblMetazoa" id="G15431.5:cds"/>
    </source>
</evidence>
<dbReference type="GO" id="GO:0000139">
    <property type="term" value="C:Golgi membrane"/>
    <property type="evidence" value="ECO:0007669"/>
    <property type="project" value="UniProtKB-SubCell"/>
</dbReference>
<dbReference type="PANTHER" id="PTHR34441:SF1">
    <property type="entry name" value="MOTILE SPERM DOMAIN-CONTAINING 1"/>
    <property type="match status" value="1"/>
</dbReference>
<protein>
    <recommendedName>
        <fullName evidence="3">Motile sperm domain-containing protein 1</fullName>
    </recommendedName>
</protein>
<evidence type="ECO:0000259" key="12">
    <source>
        <dbReference type="Pfam" id="PF00635"/>
    </source>
</evidence>
<dbReference type="OMA" id="VYNPYEF"/>
<comment type="function">
    <text evidence="9">Plays a role in differentiation and/or proliferation of mesenchymal stem cells. Proposed to be involved in epithelial-to-mesenchymal transition (EMT). However, another study suggests that it is not required for EMT or stem cell self-renewal and acts during later stages of differentiation.</text>
</comment>
<dbReference type="KEGG" id="crg:105336089"/>
<dbReference type="InterPro" id="IPR008962">
    <property type="entry name" value="PapD-like_sf"/>
</dbReference>
<sequence length="257" mass="28759">MFLYQDLRFTHVYVLVTRSNIRWWYEGVAAVYEWLFASSPMIRQPSPQKSDGKLPVFVFPSSLNFYSDDQSSHKQVLTLYNPYEFPLKFKVLCTAPRKYTVVDSEGTIRPHCCVDIVVRHLDICINNEGVKDKLRIQVTEHGTKKIVGKKDIVAVLLPKKETSQQPEDNFQSLSGSTSSDSQPGTPSRAIRPGDRGQGGGGPSLIVIFTAVFCILALMLPLSGETGSRLPDYLHLTVNQKMIAAYILGLVTMVILHI</sequence>
<keyword evidence="4 11" id="KW-0812">Transmembrane</keyword>